<sequence>MYKLVSCSRRKLLAVVSFLLVTSACFPSFARIDLDLDFDQALSSWELVIYETSQDLARQNLGKRDFENMRSSLENIRSQAQRYVTRLNPIENQILREVKGLGPEPSADRASEIEQIITIRQNLKGELSRISGQIKQAELIAPRVEELLSRLSKIERQQFLEEVLSRGPVPISRSLWRESFKVTGTAWGKFSNQVEDEFETIGLHIELEQIIPVWGVVIVGLFAILFCLGVLKRRYGVEEDVINPDYHKRVVAAFLRAIRRSLISFSILALATVTFLWGGFLEVAVEEALWAIIRGASFLIIAETITKATLFPERPEWRVLPMSDTAAVQIRGIVIVIALFFSIDLFFGVIGTVAQASVSQHLIGHFFTATSMAVLVILLHRKKLWKFSGDMPVELVRVSALWSRFRKSIVIFMVVMIAAGIIGFIPLAHFAIFNMVATLGLFLMLLSAHVLIHEVARYELSGDAEIGRSLRNTLKLDDDGAGRLAFWIVFSVGCLLVIFGVIGTFLIWGMSGQRLLSIIQAAITGFKIGEVRISLIDIAVAVLLFIGMLALTKVFANILDERLLPKTKLDSGVRTAIKASVGYAGLALAVLVGVSAAGLDLSNIAIIAGALSVGIGFGLQSIVNNFVSGLILIFERPIKQGDWVVVGAEEGYVKKINVRATEIETFDRASVIIPNSDLISGTMKNWTHKNKTGRVTVMIGVSYDSNEEQVRDLLVGIAQKHPSVISRPPPYVLLMGFGASSLDFELRVFLRDVEECVRVASDLRFSILKQLRENGIEIPFPQQDIRIKELPSVSDIENSVTDT</sequence>
<organism evidence="12 13">
    <name type="scientific">Kiloniella antarctica</name>
    <dbReference type="NCBI Taxonomy" id="1550907"/>
    <lineage>
        <taxon>Bacteria</taxon>
        <taxon>Pseudomonadati</taxon>
        <taxon>Pseudomonadota</taxon>
        <taxon>Alphaproteobacteria</taxon>
        <taxon>Rhodospirillales</taxon>
        <taxon>Kiloniellaceae</taxon>
        <taxon>Kiloniella</taxon>
    </lineage>
</organism>
<evidence type="ECO:0000313" key="12">
    <source>
        <dbReference type="EMBL" id="MFD2205311.1"/>
    </source>
</evidence>
<evidence type="ECO:0000259" key="11">
    <source>
        <dbReference type="Pfam" id="PF21082"/>
    </source>
</evidence>
<dbReference type="Pfam" id="PF00924">
    <property type="entry name" value="MS_channel_2nd"/>
    <property type="match status" value="1"/>
</dbReference>
<dbReference type="Pfam" id="PF21082">
    <property type="entry name" value="MS_channel_3rd"/>
    <property type="match status" value="1"/>
</dbReference>
<accession>A0ABW5BJK3</accession>
<dbReference type="PROSITE" id="PS51257">
    <property type="entry name" value="PROKAR_LIPOPROTEIN"/>
    <property type="match status" value="1"/>
</dbReference>
<comment type="caution">
    <text evidence="12">The sequence shown here is derived from an EMBL/GenBank/DDBJ whole genome shotgun (WGS) entry which is preliminary data.</text>
</comment>
<evidence type="ECO:0000259" key="10">
    <source>
        <dbReference type="Pfam" id="PF12607"/>
    </source>
</evidence>
<keyword evidence="3" id="KW-1003">Cell membrane</keyword>
<dbReference type="SUPFAM" id="SSF50182">
    <property type="entry name" value="Sm-like ribonucleoproteins"/>
    <property type="match status" value="1"/>
</dbReference>
<feature type="transmembrane region" description="Helical" evidence="7">
    <location>
        <begin position="332"/>
        <end position="356"/>
    </location>
</feature>
<feature type="signal peptide" evidence="8">
    <location>
        <begin position="1"/>
        <end position="30"/>
    </location>
</feature>
<feature type="chain" id="PRO_5046440672" evidence="8">
    <location>
        <begin position="31"/>
        <end position="803"/>
    </location>
</feature>
<feature type="domain" description="Mechanosensitive ion channel MscS" evidence="9">
    <location>
        <begin position="622"/>
        <end position="688"/>
    </location>
</feature>
<evidence type="ECO:0000259" key="9">
    <source>
        <dbReference type="Pfam" id="PF00924"/>
    </source>
</evidence>
<dbReference type="Gene3D" id="3.30.70.100">
    <property type="match status" value="1"/>
</dbReference>
<feature type="transmembrane region" description="Helical" evidence="7">
    <location>
        <begin position="605"/>
        <end position="634"/>
    </location>
</feature>
<evidence type="ECO:0000256" key="1">
    <source>
        <dbReference type="ARBA" id="ARBA00004651"/>
    </source>
</evidence>
<feature type="transmembrane region" description="Helical" evidence="7">
    <location>
        <begin position="431"/>
        <end position="452"/>
    </location>
</feature>
<feature type="domain" description="Mechanosensitive ion channel MscS C-terminal" evidence="11">
    <location>
        <begin position="695"/>
        <end position="778"/>
    </location>
</feature>
<dbReference type="Gene3D" id="2.30.30.60">
    <property type="match status" value="1"/>
</dbReference>
<evidence type="ECO:0000256" key="3">
    <source>
        <dbReference type="ARBA" id="ARBA00022475"/>
    </source>
</evidence>
<keyword evidence="5 7" id="KW-1133">Transmembrane helix</keyword>
<reference evidence="13" key="1">
    <citation type="journal article" date="2019" name="Int. J. Syst. Evol. Microbiol.">
        <title>The Global Catalogue of Microorganisms (GCM) 10K type strain sequencing project: providing services to taxonomists for standard genome sequencing and annotation.</title>
        <authorList>
            <consortium name="The Broad Institute Genomics Platform"/>
            <consortium name="The Broad Institute Genome Sequencing Center for Infectious Disease"/>
            <person name="Wu L."/>
            <person name="Ma J."/>
        </authorList>
    </citation>
    <scope>NUCLEOTIDE SEQUENCE [LARGE SCALE GENOMIC DNA]</scope>
    <source>
        <strain evidence="13">CGMCC 4.7192</strain>
    </source>
</reference>
<feature type="transmembrane region" description="Helical" evidence="7">
    <location>
        <begin position="580"/>
        <end position="599"/>
    </location>
</feature>
<feature type="transmembrane region" description="Helical" evidence="7">
    <location>
        <begin position="409"/>
        <end position="425"/>
    </location>
</feature>
<dbReference type="InterPro" id="IPR006685">
    <property type="entry name" value="MscS_channel_2nd"/>
</dbReference>
<evidence type="ECO:0000256" key="7">
    <source>
        <dbReference type="SAM" id="Phobius"/>
    </source>
</evidence>
<evidence type="ECO:0000256" key="4">
    <source>
        <dbReference type="ARBA" id="ARBA00022692"/>
    </source>
</evidence>
<dbReference type="InterPro" id="IPR022249">
    <property type="entry name" value="DUF3772"/>
</dbReference>
<dbReference type="Pfam" id="PF12607">
    <property type="entry name" value="DUF3772"/>
    <property type="match status" value="1"/>
</dbReference>
<name>A0ABW5BJK3_9PROT</name>
<dbReference type="InterPro" id="IPR052702">
    <property type="entry name" value="MscS-like_channel"/>
</dbReference>
<dbReference type="InterPro" id="IPR011014">
    <property type="entry name" value="MscS_channel_TM-2"/>
</dbReference>
<keyword evidence="13" id="KW-1185">Reference proteome</keyword>
<comment type="subcellular location">
    <subcellularLocation>
        <location evidence="1">Cell membrane</location>
        <topology evidence="1">Multi-pass membrane protein</topology>
    </subcellularLocation>
</comment>
<evidence type="ECO:0000256" key="2">
    <source>
        <dbReference type="ARBA" id="ARBA00008017"/>
    </source>
</evidence>
<dbReference type="InterPro" id="IPR011066">
    <property type="entry name" value="MscS_channel_C_sf"/>
</dbReference>
<dbReference type="Gene3D" id="1.10.287.1260">
    <property type="match status" value="1"/>
</dbReference>
<dbReference type="InterPro" id="IPR023408">
    <property type="entry name" value="MscS_beta-dom_sf"/>
</dbReference>
<dbReference type="SUPFAM" id="SSF82861">
    <property type="entry name" value="Mechanosensitive channel protein MscS (YggB), transmembrane region"/>
    <property type="match status" value="1"/>
</dbReference>
<keyword evidence="6 7" id="KW-0472">Membrane</keyword>
<proteinExistence type="inferred from homology"/>
<feature type="domain" description="DUF3772" evidence="10">
    <location>
        <begin position="134"/>
        <end position="193"/>
    </location>
</feature>
<dbReference type="EMBL" id="JBHUII010000003">
    <property type="protein sequence ID" value="MFD2205311.1"/>
    <property type="molecule type" value="Genomic_DNA"/>
</dbReference>
<dbReference type="InterPro" id="IPR010920">
    <property type="entry name" value="LSM_dom_sf"/>
</dbReference>
<dbReference type="RefSeq" id="WP_380249793.1">
    <property type="nucleotide sequence ID" value="NZ_JBHUII010000003.1"/>
</dbReference>
<evidence type="ECO:0000256" key="8">
    <source>
        <dbReference type="SAM" id="SignalP"/>
    </source>
</evidence>
<evidence type="ECO:0000256" key="5">
    <source>
        <dbReference type="ARBA" id="ARBA00022989"/>
    </source>
</evidence>
<dbReference type="InterPro" id="IPR049278">
    <property type="entry name" value="MS_channel_C"/>
</dbReference>
<feature type="transmembrane region" description="Helical" evidence="7">
    <location>
        <begin position="362"/>
        <end position="379"/>
    </location>
</feature>
<evidence type="ECO:0000256" key="6">
    <source>
        <dbReference type="ARBA" id="ARBA00023136"/>
    </source>
</evidence>
<feature type="transmembrane region" description="Helical" evidence="7">
    <location>
        <begin position="211"/>
        <end position="231"/>
    </location>
</feature>
<dbReference type="PANTHER" id="PTHR30347:SF1">
    <property type="entry name" value="MECHANOSENSITIVE CHANNEL MSCK"/>
    <property type="match status" value="1"/>
</dbReference>
<gene>
    <name evidence="12" type="ORF">ACFSKO_06810</name>
</gene>
<comment type="similarity">
    <text evidence="2">Belongs to the MscS (TC 1.A.23) family.</text>
</comment>
<dbReference type="PANTHER" id="PTHR30347">
    <property type="entry name" value="POTASSIUM CHANNEL RELATED"/>
    <property type="match status" value="1"/>
</dbReference>
<evidence type="ECO:0000313" key="13">
    <source>
        <dbReference type="Proteomes" id="UP001597294"/>
    </source>
</evidence>
<feature type="transmembrane region" description="Helical" evidence="7">
    <location>
        <begin position="538"/>
        <end position="559"/>
    </location>
</feature>
<feature type="transmembrane region" description="Helical" evidence="7">
    <location>
        <begin position="262"/>
        <end position="280"/>
    </location>
</feature>
<protein>
    <submittedName>
        <fullName evidence="12">DUF3772 domain-containing protein</fullName>
    </submittedName>
</protein>
<dbReference type="Proteomes" id="UP001597294">
    <property type="component" value="Unassembled WGS sequence"/>
</dbReference>
<dbReference type="SUPFAM" id="SSF82689">
    <property type="entry name" value="Mechanosensitive channel protein MscS (YggB), C-terminal domain"/>
    <property type="match status" value="1"/>
</dbReference>
<keyword evidence="4 7" id="KW-0812">Transmembrane</keyword>
<feature type="transmembrane region" description="Helical" evidence="7">
    <location>
        <begin position="484"/>
        <end position="508"/>
    </location>
</feature>
<keyword evidence="8" id="KW-0732">Signal</keyword>